<dbReference type="InterPro" id="IPR003010">
    <property type="entry name" value="C-N_Hydrolase"/>
</dbReference>
<dbReference type="SUPFAM" id="SSF56317">
    <property type="entry name" value="Carbon-nitrogen hydrolase"/>
    <property type="match status" value="1"/>
</dbReference>
<dbReference type="AlphaFoldDB" id="A0A4U9WA74"/>
<evidence type="ECO:0000259" key="1">
    <source>
        <dbReference type="PROSITE" id="PS50263"/>
    </source>
</evidence>
<name>A0A4U9WA74_SERFO</name>
<protein>
    <recommendedName>
        <fullName evidence="1">CN hydrolase domain-containing protein</fullName>
    </recommendedName>
</protein>
<proteinExistence type="predicted"/>
<organism evidence="2">
    <name type="scientific">Serratia fonticola</name>
    <dbReference type="NCBI Taxonomy" id="47917"/>
    <lineage>
        <taxon>Bacteria</taxon>
        <taxon>Pseudomonadati</taxon>
        <taxon>Pseudomonadota</taxon>
        <taxon>Gammaproteobacteria</taxon>
        <taxon>Enterobacterales</taxon>
        <taxon>Yersiniaceae</taxon>
        <taxon>Serratia</taxon>
    </lineage>
</organism>
<dbReference type="PROSITE" id="PS50263">
    <property type="entry name" value="CN_HYDROLASE"/>
    <property type="match status" value="1"/>
</dbReference>
<feature type="domain" description="CN hydrolase" evidence="1">
    <location>
        <begin position="1"/>
        <end position="56"/>
    </location>
</feature>
<dbReference type="Pfam" id="PF00795">
    <property type="entry name" value="CN_hydrolase"/>
    <property type="match status" value="1"/>
</dbReference>
<accession>A0A4U9WA74</accession>
<evidence type="ECO:0000313" key="2">
    <source>
        <dbReference type="EMBL" id="VTR55824.1"/>
    </source>
</evidence>
<dbReference type="PANTHER" id="PTHR23088">
    <property type="entry name" value="NITRILASE-RELATED"/>
    <property type="match status" value="1"/>
</dbReference>
<gene>
    <name evidence="2" type="ORF">NCTC12965_07076</name>
</gene>
<dbReference type="Gene3D" id="3.60.110.10">
    <property type="entry name" value="Carbon-nitrogen hydrolase"/>
    <property type="match status" value="1"/>
</dbReference>
<reference evidence="2" key="1">
    <citation type="submission" date="2019-05" db="EMBL/GenBank/DDBJ databases">
        <authorList>
            <consortium name="Pathogen Informatics"/>
        </authorList>
    </citation>
    <scope>NUCLEOTIDE SEQUENCE [LARGE SCALE GENOMIC DNA]</scope>
    <source>
        <strain evidence="2">NCTC12965</strain>
    </source>
</reference>
<dbReference type="EMBL" id="CABEEZ010000133">
    <property type="protein sequence ID" value="VTR55824.1"/>
    <property type="molecule type" value="Genomic_DNA"/>
</dbReference>
<dbReference type="InterPro" id="IPR036526">
    <property type="entry name" value="C-N_Hydrolase_sf"/>
</dbReference>
<sequence>MPRAIENQCVILAPAQVGRHGATRRTWGHSMVVDSWGNVLAENPDAVSALKVRVDTGKLHTIRKQMPVMQHNRFQPTLIAPVENSSNKE</sequence>
<dbReference type="PANTHER" id="PTHR23088:SF27">
    <property type="entry name" value="DEAMINATED GLUTATHIONE AMIDASE"/>
    <property type="match status" value="1"/>
</dbReference>